<name>A0A0R1H6M6_9LACO</name>
<organism evidence="3 4">
    <name type="scientific">Loigolactobacillus bifermentans DSM 20003</name>
    <dbReference type="NCBI Taxonomy" id="1423726"/>
    <lineage>
        <taxon>Bacteria</taxon>
        <taxon>Bacillati</taxon>
        <taxon>Bacillota</taxon>
        <taxon>Bacilli</taxon>
        <taxon>Lactobacillales</taxon>
        <taxon>Lactobacillaceae</taxon>
        <taxon>Loigolactobacillus</taxon>
    </lineage>
</organism>
<proteinExistence type="predicted"/>
<comment type="caution">
    <text evidence="3">The sequence shown here is derived from an EMBL/GenBank/DDBJ whole genome shotgun (WGS) entry which is preliminary data.</text>
</comment>
<dbReference type="InterPro" id="IPR029058">
    <property type="entry name" value="AB_hydrolase_fold"/>
</dbReference>
<evidence type="ECO:0000256" key="1">
    <source>
        <dbReference type="ARBA" id="ARBA00022801"/>
    </source>
</evidence>
<dbReference type="PANTHER" id="PTHR48081">
    <property type="entry name" value="AB HYDROLASE SUPERFAMILY PROTEIN C4A8.06C"/>
    <property type="match status" value="1"/>
</dbReference>
<dbReference type="PANTHER" id="PTHR48081:SF6">
    <property type="entry name" value="PEPTIDASE S9 PROLYL OLIGOPEPTIDASE CATALYTIC DOMAIN-CONTAINING PROTEIN"/>
    <property type="match status" value="1"/>
</dbReference>
<gene>
    <name evidence="3" type="ORF">FC07_GL002835</name>
</gene>
<dbReference type="SUPFAM" id="SSF53474">
    <property type="entry name" value="alpha/beta-Hydrolases"/>
    <property type="match status" value="1"/>
</dbReference>
<dbReference type="OrthoDB" id="9815425at2"/>
<sequence length="272" mass="29522">MIASKAGIIWEARILVAVTELVYAAQQQLALDLYQPVGTPQGLIIDLHGGGWFRGDKRKDADWATALTDQGFVVVVPNYRLVPVGYYPAPLQDLALLMQWLHNSQWQDLPLGAVGSSAGGNLSVELAVQYGIPAVSLSGILDIDAWLAQHTQVVAAEGDTSQFNQLASEQINQTGANDQFYKWFIMNYFNQRTDQLTAATPVHRVTPQTGPLYLANSLAEFVPVSGVQAFATAAVEAQVPVETAFLSGSRHGKGYLADVLPATMAFLKHYVH</sequence>
<reference evidence="3 4" key="1">
    <citation type="journal article" date="2015" name="Genome Announc.">
        <title>Expanding the biotechnology potential of lactobacilli through comparative genomics of 213 strains and associated genera.</title>
        <authorList>
            <person name="Sun Z."/>
            <person name="Harris H.M."/>
            <person name="McCann A."/>
            <person name="Guo C."/>
            <person name="Argimon S."/>
            <person name="Zhang W."/>
            <person name="Yang X."/>
            <person name="Jeffery I.B."/>
            <person name="Cooney J.C."/>
            <person name="Kagawa T.F."/>
            <person name="Liu W."/>
            <person name="Song Y."/>
            <person name="Salvetti E."/>
            <person name="Wrobel A."/>
            <person name="Rasinkangas P."/>
            <person name="Parkhill J."/>
            <person name="Rea M.C."/>
            <person name="O'Sullivan O."/>
            <person name="Ritari J."/>
            <person name="Douillard F.P."/>
            <person name="Paul Ross R."/>
            <person name="Yang R."/>
            <person name="Briner A.E."/>
            <person name="Felis G.E."/>
            <person name="de Vos W.M."/>
            <person name="Barrangou R."/>
            <person name="Klaenhammer T.R."/>
            <person name="Caufield P.W."/>
            <person name="Cui Y."/>
            <person name="Zhang H."/>
            <person name="O'Toole P.W."/>
        </authorList>
    </citation>
    <scope>NUCLEOTIDE SEQUENCE [LARGE SCALE GENOMIC DNA]</scope>
    <source>
        <strain evidence="3 4">DSM 20003</strain>
    </source>
</reference>
<keyword evidence="4" id="KW-1185">Reference proteome</keyword>
<dbReference type="InterPro" id="IPR050300">
    <property type="entry name" value="GDXG_lipolytic_enzyme"/>
</dbReference>
<dbReference type="Proteomes" id="UP000051461">
    <property type="component" value="Unassembled WGS sequence"/>
</dbReference>
<dbReference type="PATRIC" id="fig|1423726.3.peg.2944"/>
<dbReference type="InterPro" id="IPR049492">
    <property type="entry name" value="BD-FAE-like_dom"/>
</dbReference>
<evidence type="ECO:0000313" key="3">
    <source>
        <dbReference type="EMBL" id="KRK39114.1"/>
    </source>
</evidence>
<dbReference type="Gene3D" id="3.40.50.1820">
    <property type="entry name" value="alpha/beta hydrolase"/>
    <property type="match status" value="1"/>
</dbReference>
<keyword evidence="1 3" id="KW-0378">Hydrolase</keyword>
<evidence type="ECO:0000313" key="4">
    <source>
        <dbReference type="Proteomes" id="UP000051461"/>
    </source>
</evidence>
<accession>A0A0R1H6M6</accession>
<dbReference type="EMBL" id="AZDA01000046">
    <property type="protein sequence ID" value="KRK39114.1"/>
    <property type="molecule type" value="Genomic_DNA"/>
</dbReference>
<dbReference type="GO" id="GO:0016787">
    <property type="term" value="F:hydrolase activity"/>
    <property type="evidence" value="ECO:0007669"/>
    <property type="project" value="UniProtKB-KW"/>
</dbReference>
<dbReference type="Pfam" id="PF20434">
    <property type="entry name" value="BD-FAE"/>
    <property type="match status" value="1"/>
</dbReference>
<protein>
    <submittedName>
        <fullName evidence="3">Carboxylic ester hydrolase</fullName>
    </submittedName>
</protein>
<dbReference type="STRING" id="1423726.FC07_GL002835"/>
<feature type="domain" description="BD-FAE-like" evidence="2">
    <location>
        <begin position="31"/>
        <end position="217"/>
    </location>
</feature>
<evidence type="ECO:0000259" key="2">
    <source>
        <dbReference type="Pfam" id="PF20434"/>
    </source>
</evidence>
<dbReference type="AlphaFoldDB" id="A0A0R1H6M6"/>